<evidence type="ECO:0000313" key="5">
    <source>
        <dbReference type="EMBL" id="RSM00121.1"/>
    </source>
</evidence>
<dbReference type="Pfam" id="PF01212">
    <property type="entry name" value="Beta_elim_lyase"/>
    <property type="match status" value="1"/>
</dbReference>
<evidence type="ECO:0000256" key="1">
    <source>
        <dbReference type="ARBA" id="ARBA00001933"/>
    </source>
</evidence>
<protein>
    <recommendedName>
        <fullName evidence="4">Aromatic amino acid beta-eliminating lyase/threonine aldolase domain-containing protein</fullName>
    </recommendedName>
</protein>
<dbReference type="PANTHER" id="PTHR48097:SF5">
    <property type="entry name" value="LOW SPECIFICITY L-THREONINE ALDOLASE"/>
    <property type="match status" value="1"/>
</dbReference>
<dbReference type="InterPro" id="IPR015424">
    <property type="entry name" value="PyrdxlP-dep_Trfase"/>
</dbReference>
<organism evidence="5 6">
    <name type="scientific">Fusarium oligoseptatum</name>
    <dbReference type="NCBI Taxonomy" id="2604345"/>
    <lineage>
        <taxon>Eukaryota</taxon>
        <taxon>Fungi</taxon>
        <taxon>Dikarya</taxon>
        <taxon>Ascomycota</taxon>
        <taxon>Pezizomycotina</taxon>
        <taxon>Sordariomycetes</taxon>
        <taxon>Hypocreomycetidae</taxon>
        <taxon>Hypocreales</taxon>
        <taxon>Nectriaceae</taxon>
        <taxon>Fusarium</taxon>
        <taxon>Fusarium solani species complex</taxon>
    </lineage>
</organism>
<accession>A0A428TDL0</accession>
<name>A0A428TDL0_9HYPO</name>
<proteinExistence type="inferred from homology"/>
<dbReference type="GO" id="GO:0016829">
    <property type="term" value="F:lyase activity"/>
    <property type="evidence" value="ECO:0007669"/>
    <property type="project" value="InterPro"/>
</dbReference>
<sequence>MIQTSFMDDYSEGAHPKVLAKLLETNLSQQKAYGDDEYCNMAKDCLREKLGDSTLAVHFVAGGTLANIIAIGSCLRPHEAVIAASTGHITVRETGAIEAIGHKIISIPSTDGKLTPESISNALANNAHYPHMAKPRLVYISNATEMGTLYTKAELSAISDLCKQRNLLLYLDGARLGAALSATKNDLTLPDLVRLTDIFWIGGTKVGMLLGEAIVICNPLLSEDFPFHFLEMFSTNLWFDLARHTNEMAQLLSSKIQEAGYKLAAETETNQVFAVLPNSLVTTLQDQFQFYVWEKVDGEHTMVRLVTSWATSKEQVEAFANKL</sequence>
<evidence type="ECO:0000313" key="6">
    <source>
        <dbReference type="Proteomes" id="UP000287144"/>
    </source>
</evidence>
<keyword evidence="3" id="KW-0663">Pyridoxal phosphate</keyword>
<dbReference type="Gene3D" id="3.90.1150.10">
    <property type="entry name" value="Aspartate Aminotransferase, domain 1"/>
    <property type="match status" value="1"/>
</dbReference>
<dbReference type="GO" id="GO:0006520">
    <property type="term" value="P:amino acid metabolic process"/>
    <property type="evidence" value="ECO:0007669"/>
    <property type="project" value="InterPro"/>
</dbReference>
<evidence type="ECO:0000256" key="3">
    <source>
        <dbReference type="ARBA" id="ARBA00022898"/>
    </source>
</evidence>
<comment type="cofactor">
    <cofactor evidence="1">
        <name>pyridoxal 5'-phosphate</name>
        <dbReference type="ChEBI" id="CHEBI:597326"/>
    </cofactor>
</comment>
<comment type="caution">
    <text evidence="5">The sequence shown here is derived from an EMBL/GenBank/DDBJ whole genome shotgun (WGS) entry which is preliminary data.</text>
</comment>
<dbReference type="InterPro" id="IPR001597">
    <property type="entry name" value="ArAA_b-elim_lyase/Thr_aldolase"/>
</dbReference>
<gene>
    <name evidence="5" type="ORF">CEP52_009293</name>
</gene>
<dbReference type="SUPFAM" id="SSF53383">
    <property type="entry name" value="PLP-dependent transferases"/>
    <property type="match status" value="1"/>
</dbReference>
<evidence type="ECO:0000256" key="2">
    <source>
        <dbReference type="ARBA" id="ARBA00006966"/>
    </source>
</evidence>
<dbReference type="InterPro" id="IPR015422">
    <property type="entry name" value="PyrdxlP-dep_Trfase_small"/>
</dbReference>
<dbReference type="InterPro" id="IPR015421">
    <property type="entry name" value="PyrdxlP-dep_Trfase_major"/>
</dbReference>
<dbReference type="Proteomes" id="UP000287144">
    <property type="component" value="Unassembled WGS sequence"/>
</dbReference>
<feature type="domain" description="Aromatic amino acid beta-eliminating lyase/threonine aldolase" evidence="4">
    <location>
        <begin position="30"/>
        <end position="216"/>
    </location>
</feature>
<dbReference type="EMBL" id="NKCK01000097">
    <property type="protein sequence ID" value="RSM00121.1"/>
    <property type="molecule type" value="Genomic_DNA"/>
</dbReference>
<reference evidence="5 6" key="1">
    <citation type="submission" date="2017-06" db="EMBL/GenBank/DDBJ databases">
        <title>Comparative genomic analysis of Ambrosia Fusariam Clade fungi.</title>
        <authorList>
            <person name="Stajich J.E."/>
            <person name="Carrillo J."/>
            <person name="Kijimoto T."/>
            <person name="Eskalen A."/>
            <person name="O'Donnell K."/>
            <person name="Kasson M."/>
        </authorList>
    </citation>
    <scope>NUCLEOTIDE SEQUENCE [LARGE SCALE GENOMIC DNA]</scope>
    <source>
        <strain evidence="5 6">NRRL62579</strain>
    </source>
</reference>
<dbReference type="AlphaFoldDB" id="A0A428TDL0"/>
<dbReference type="Gene3D" id="3.40.640.10">
    <property type="entry name" value="Type I PLP-dependent aspartate aminotransferase-like (Major domain)"/>
    <property type="match status" value="1"/>
</dbReference>
<dbReference type="STRING" id="1325735.A0A428TDL0"/>
<keyword evidence="6" id="KW-1185">Reference proteome</keyword>
<dbReference type="PANTHER" id="PTHR48097">
    <property type="entry name" value="L-THREONINE ALDOLASE-RELATED"/>
    <property type="match status" value="1"/>
</dbReference>
<evidence type="ECO:0000259" key="4">
    <source>
        <dbReference type="Pfam" id="PF01212"/>
    </source>
</evidence>
<comment type="similarity">
    <text evidence="2">Belongs to the threonine aldolase family.</text>
</comment>